<organism evidence="2 3">
    <name type="scientific">Rhizoctonia solani</name>
    <dbReference type="NCBI Taxonomy" id="456999"/>
    <lineage>
        <taxon>Eukaryota</taxon>
        <taxon>Fungi</taxon>
        <taxon>Dikarya</taxon>
        <taxon>Basidiomycota</taxon>
        <taxon>Agaricomycotina</taxon>
        <taxon>Agaricomycetes</taxon>
        <taxon>Cantharellales</taxon>
        <taxon>Ceratobasidiaceae</taxon>
        <taxon>Rhizoctonia</taxon>
    </lineage>
</organism>
<dbReference type="PRINTS" id="PR00081">
    <property type="entry name" value="GDHRDH"/>
</dbReference>
<dbReference type="EMBL" id="CYGV01001786">
    <property type="protein sequence ID" value="CUA77157.1"/>
    <property type="molecule type" value="Genomic_DNA"/>
</dbReference>
<evidence type="ECO:0000313" key="2">
    <source>
        <dbReference type="EMBL" id="CUA77157.1"/>
    </source>
</evidence>
<dbReference type="GO" id="GO:0030497">
    <property type="term" value="P:fatty acid elongation"/>
    <property type="evidence" value="ECO:0007669"/>
    <property type="project" value="TreeGrafter"/>
</dbReference>
<evidence type="ECO:0000313" key="3">
    <source>
        <dbReference type="Proteomes" id="UP000044841"/>
    </source>
</evidence>
<reference evidence="2 3" key="1">
    <citation type="submission" date="2015-07" db="EMBL/GenBank/DDBJ databases">
        <authorList>
            <person name="Noorani M."/>
        </authorList>
    </citation>
    <scope>NUCLEOTIDE SEQUENCE [LARGE SCALE GENOMIC DNA]</scope>
    <source>
        <strain evidence="2">BBA 69670</strain>
    </source>
</reference>
<name>A0A0K6GEX4_9AGAM</name>
<dbReference type="PANTHER" id="PTHR42760">
    <property type="entry name" value="SHORT-CHAIN DEHYDROGENASES/REDUCTASES FAMILY MEMBER"/>
    <property type="match status" value="1"/>
</dbReference>
<evidence type="ECO:0000256" key="1">
    <source>
        <dbReference type="ARBA" id="ARBA00006484"/>
    </source>
</evidence>
<dbReference type="GO" id="GO:0016616">
    <property type="term" value="F:oxidoreductase activity, acting on the CH-OH group of donors, NAD or NADP as acceptor"/>
    <property type="evidence" value="ECO:0007669"/>
    <property type="project" value="TreeGrafter"/>
</dbReference>
<accession>A0A0K6GEX4</accession>
<gene>
    <name evidence="2" type="ORF">RSOLAG22IIIB_12580</name>
</gene>
<dbReference type="SUPFAM" id="SSF51735">
    <property type="entry name" value="NAD(P)-binding Rossmann-fold domains"/>
    <property type="match status" value="1"/>
</dbReference>
<dbReference type="PANTHER" id="PTHR42760:SF40">
    <property type="entry name" value="3-OXOACYL-[ACYL-CARRIER-PROTEIN] REDUCTASE, CHLOROPLASTIC"/>
    <property type="match status" value="1"/>
</dbReference>
<dbReference type="InterPro" id="IPR036291">
    <property type="entry name" value="NAD(P)-bd_dom_sf"/>
</dbReference>
<keyword evidence="3" id="KW-1185">Reference proteome</keyword>
<dbReference type="Pfam" id="PF00106">
    <property type="entry name" value="adh_short"/>
    <property type="match status" value="1"/>
</dbReference>
<comment type="similarity">
    <text evidence="1">Belongs to the short-chain dehydrogenases/reductases (SDR) family.</text>
</comment>
<dbReference type="Proteomes" id="UP000044841">
    <property type="component" value="Unassembled WGS sequence"/>
</dbReference>
<dbReference type="Gene3D" id="3.40.50.720">
    <property type="entry name" value="NAD(P)-binding Rossmann-like Domain"/>
    <property type="match status" value="1"/>
</dbReference>
<proteinExistence type="inferred from homology"/>
<protein>
    <recommendedName>
        <fullName evidence="4">3-oxoacyl-[acyl-carrier-protein] reductase FabG</fullName>
    </recommendedName>
</protein>
<evidence type="ECO:0008006" key="4">
    <source>
        <dbReference type="Google" id="ProtNLM"/>
    </source>
</evidence>
<dbReference type="Pfam" id="PF13561">
    <property type="entry name" value="adh_short_C2"/>
    <property type="match status" value="1"/>
</dbReference>
<sequence>MVANAGIRVPGKPLLEMPEEDFDKIMSVNCKGTLYCYRAAARQMIKQGPERGGRIIGASSTFGLIDSSRRANPIQHFQYGITVNAYAPGPINTPLAASTGQVFIQKMIQQVPLKRMGQPEEVAALVSFIASPGAAYITGQTLSVDGGQIMS</sequence>
<dbReference type="InterPro" id="IPR002347">
    <property type="entry name" value="SDR_fam"/>
</dbReference>
<dbReference type="AlphaFoldDB" id="A0A0K6GEX4"/>